<dbReference type="InterPro" id="IPR005467">
    <property type="entry name" value="His_kinase_dom"/>
</dbReference>
<dbReference type="PROSITE" id="PS50885">
    <property type="entry name" value="HAMP"/>
    <property type="match status" value="1"/>
</dbReference>
<dbReference type="SUPFAM" id="SSF47384">
    <property type="entry name" value="Homodimeric domain of signal transducing histidine kinase"/>
    <property type="match status" value="1"/>
</dbReference>
<dbReference type="InterPro" id="IPR036097">
    <property type="entry name" value="HisK_dim/P_sf"/>
</dbReference>
<dbReference type="EMBL" id="BSPB01000004">
    <property type="protein sequence ID" value="GLS13393.1"/>
    <property type="molecule type" value="Genomic_DNA"/>
</dbReference>
<evidence type="ECO:0000256" key="14">
    <source>
        <dbReference type="RuleBase" id="RU364088"/>
    </source>
</evidence>
<dbReference type="CDD" id="cd06225">
    <property type="entry name" value="HAMP"/>
    <property type="match status" value="1"/>
</dbReference>
<keyword evidence="8 14" id="KW-0547">Nucleotide-binding</keyword>
<reference evidence="18" key="1">
    <citation type="journal article" date="2019" name="Int. J. Syst. Evol. Microbiol.">
        <title>The Global Catalogue of Microorganisms (GCM) 10K type strain sequencing project: providing services to taxonomists for standard genome sequencing and annotation.</title>
        <authorList>
            <consortium name="The Broad Institute Genomics Platform"/>
            <consortium name="The Broad Institute Genome Sequencing Center for Infectious Disease"/>
            <person name="Wu L."/>
            <person name="Ma J."/>
        </authorList>
    </citation>
    <scope>NUCLEOTIDE SEQUENCE [LARGE SCALE GENOMIC DNA]</scope>
    <source>
        <strain evidence="18">NBRC 109341</strain>
    </source>
</reference>
<evidence type="ECO:0000256" key="7">
    <source>
        <dbReference type="ARBA" id="ARBA00022692"/>
    </source>
</evidence>
<sequence>MLGRLSLTARLTALYTLVSACVLVGLGLLVSIAVGRHFVELDRDFLKDKIELVQTIVGEASSSEMLASRLDELLTSHHGLSVELRNSDRLVYGKKGSVFSALSPSIGSDGRTFDWTVGDQPLRGLKAGIRPPATWKDLAADGQPLELLIALDTAHHTHFMQSLRQTLALYLIGAILASGLLGWWAARWGLAPLRTIKERAMTVTAQKLDQRMPVDAVPAEFADLAQSLNTMLERLQSDFARLQEFSSDLAHELRTPINNLLTQTQVSLTQKREVGVYQDILASNAEELQRLARMVSDMLFLAKTEHGIELPHRETVSLRDEVLDLFDFYEALAEEKLIRLNTDGDARIVCDRLMIRRAISNLLSNAIRYSPPNAPVRVSVNQGNGQIQLCVHNAGPAIPAADLPRLFDRFYRTEKSRSHPDSEGTGLGLSITRAIMEAHGGSASVASNDLATTFCLSFPTRDASS</sequence>
<evidence type="ECO:0000256" key="12">
    <source>
        <dbReference type="ARBA" id="ARBA00023012"/>
    </source>
</evidence>
<proteinExistence type="predicted"/>
<evidence type="ECO:0000256" key="10">
    <source>
        <dbReference type="ARBA" id="ARBA00022840"/>
    </source>
</evidence>
<evidence type="ECO:0000259" key="15">
    <source>
        <dbReference type="PROSITE" id="PS50109"/>
    </source>
</evidence>
<comment type="catalytic activity">
    <reaction evidence="1 14">
        <text>ATP + protein L-histidine = ADP + protein N-phospho-L-histidine.</text>
        <dbReference type="EC" id="2.7.13.3"/>
    </reaction>
</comment>
<evidence type="ECO:0000313" key="18">
    <source>
        <dbReference type="Proteomes" id="UP001156903"/>
    </source>
</evidence>
<keyword evidence="18" id="KW-1185">Reference proteome</keyword>
<comment type="subcellular location">
    <subcellularLocation>
        <location evidence="2">Cell inner membrane</location>
        <topology evidence="2">Multi-pass membrane protein</topology>
    </subcellularLocation>
</comment>
<dbReference type="SUPFAM" id="SSF55874">
    <property type="entry name" value="ATPase domain of HSP90 chaperone/DNA topoisomerase II/histidine kinase"/>
    <property type="match status" value="1"/>
</dbReference>
<dbReference type="InterPro" id="IPR003660">
    <property type="entry name" value="HAMP_dom"/>
</dbReference>
<keyword evidence="9 14" id="KW-0418">Kinase</keyword>
<dbReference type="Pfam" id="PF00512">
    <property type="entry name" value="HisKA"/>
    <property type="match status" value="1"/>
</dbReference>
<dbReference type="InterPro" id="IPR003594">
    <property type="entry name" value="HATPase_dom"/>
</dbReference>
<evidence type="ECO:0000256" key="5">
    <source>
        <dbReference type="ARBA" id="ARBA00022553"/>
    </source>
</evidence>
<evidence type="ECO:0000256" key="9">
    <source>
        <dbReference type="ARBA" id="ARBA00022777"/>
    </source>
</evidence>
<dbReference type="PRINTS" id="PR00344">
    <property type="entry name" value="BCTRLSENSOR"/>
</dbReference>
<evidence type="ECO:0000256" key="13">
    <source>
        <dbReference type="ARBA" id="ARBA00023136"/>
    </source>
</evidence>
<name>A0ABQ6BZ01_9BURK</name>
<dbReference type="NCBIfam" id="TIGR01386">
    <property type="entry name" value="cztS_silS_copS"/>
    <property type="match status" value="1"/>
</dbReference>
<dbReference type="Pfam" id="PF21085">
    <property type="entry name" value="CusS"/>
    <property type="match status" value="1"/>
</dbReference>
<keyword evidence="13 14" id="KW-0472">Membrane</keyword>
<dbReference type="PANTHER" id="PTHR45436:SF15">
    <property type="entry name" value="SENSOR HISTIDINE KINASE CUSS"/>
    <property type="match status" value="1"/>
</dbReference>
<keyword evidence="12 14" id="KW-0902">Two-component regulatory system</keyword>
<dbReference type="Gene3D" id="6.10.340.10">
    <property type="match status" value="1"/>
</dbReference>
<protein>
    <recommendedName>
        <fullName evidence="14">Sensor protein</fullName>
        <ecNumber evidence="14">2.7.13.3</ecNumber>
    </recommendedName>
</protein>
<dbReference type="PROSITE" id="PS51257">
    <property type="entry name" value="PROKAR_LIPOPROTEIN"/>
    <property type="match status" value="1"/>
</dbReference>
<keyword evidence="4 14" id="KW-0997">Cell inner membrane</keyword>
<keyword evidence="11 14" id="KW-1133">Transmembrane helix</keyword>
<evidence type="ECO:0000256" key="2">
    <source>
        <dbReference type="ARBA" id="ARBA00004429"/>
    </source>
</evidence>
<dbReference type="SMART" id="SM00388">
    <property type="entry name" value="HisKA"/>
    <property type="match status" value="1"/>
</dbReference>
<evidence type="ECO:0000256" key="3">
    <source>
        <dbReference type="ARBA" id="ARBA00022475"/>
    </source>
</evidence>
<dbReference type="InterPro" id="IPR006290">
    <property type="entry name" value="CztS_silS_copS"/>
</dbReference>
<dbReference type="CDD" id="cd00082">
    <property type="entry name" value="HisKA"/>
    <property type="match status" value="1"/>
</dbReference>
<keyword evidence="10 14" id="KW-0067">ATP-binding</keyword>
<evidence type="ECO:0000256" key="4">
    <source>
        <dbReference type="ARBA" id="ARBA00022519"/>
    </source>
</evidence>
<dbReference type="Pfam" id="PF02518">
    <property type="entry name" value="HATPase_c"/>
    <property type="match status" value="1"/>
</dbReference>
<dbReference type="SMART" id="SM00304">
    <property type="entry name" value="HAMP"/>
    <property type="match status" value="1"/>
</dbReference>
<evidence type="ECO:0000256" key="1">
    <source>
        <dbReference type="ARBA" id="ARBA00000085"/>
    </source>
</evidence>
<evidence type="ECO:0000259" key="16">
    <source>
        <dbReference type="PROSITE" id="PS50885"/>
    </source>
</evidence>
<dbReference type="InterPro" id="IPR003661">
    <property type="entry name" value="HisK_dim/P_dom"/>
</dbReference>
<dbReference type="SMART" id="SM00387">
    <property type="entry name" value="HATPase_c"/>
    <property type="match status" value="1"/>
</dbReference>
<comment type="function">
    <text evidence="14">Member of a two-component regulatory system.</text>
</comment>
<keyword evidence="3 14" id="KW-1003">Cell membrane</keyword>
<evidence type="ECO:0000313" key="17">
    <source>
        <dbReference type="EMBL" id="GLS13393.1"/>
    </source>
</evidence>
<feature type="domain" description="Histidine kinase" evidence="15">
    <location>
        <begin position="248"/>
        <end position="462"/>
    </location>
</feature>
<evidence type="ECO:0000256" key="8">
    <source>
        <dbReference type="ARBA" id="ARBA00022741"/>
    </source>
</evidence>
<dbReference type="PANTHER" id="PTHR45436">
    <property type="entry name" value="SENSOR HISTIDINE KINASE YKOH"/>
    <property type="match status" value="1"/>
</dbReference>
<dbReference type="Pfam" id="PF00672">
    <property type="entry name" value="HAMP"/>
    <property type="match status" value="1"/>
</dbReference>
<keyword evidence="7 14" id="KW-0812">Transmembrane</keyword>
<dbReference type="Gene3D" id="1.10.287.130">
    <property type="match status" value="1"/>
</dbReference>
<dbReference type="InterPro" id="IPR004358">
    <property type="entry name" value="Sig_transdc_His_kin-like_C"/>
</dbReference>
<dbReference type="EC" id="2.7.13.3" evidence="14"/>
<dbReference type="PROSITE" id="PS50109">
    <property type="entry name" value="HIS_KIN"/>
    <property type="match status" value="1"/>
</dbReference>
<evidence type="ECO:0000256" key="11">
    <source>
        <dbReference type="ARBA" id="ARBA00022989"/>
    </source>
</evidence>
<gene>
    <name evidence="17" type="ORF">GCM10007935_08220</name>
</gene>
<evidence type="ECO:0000256" key="6">
    <source>
        <dbReference type="ARBA" id="ARBA00022679"/>
    </source>
</evidence>
<dbReference type="InterPro" id="IPR048590">
    <property type="entry name" value="CusS-like_sensor"/>
</dbReference>
<accession>A0ABQ6BZ01</accession>
<dbReference type="InterPro" id="IPR036890">
    <property type="entry name" value="HATPase_C_sf"/>
</dbReference>
<dbReference type="GO" id="GO:0016301">
    <property type="term" value="F:kinase activity"/>
    <property type="evidence" value="ECO:0007669"/>
    <property type="project" value="UniProtKB-KW"/>
</dbReference>
<keyword evidence="5" id="KW-0597">Phosphoprotein</keyword>
<dbReference type="Proteomes" id="UP001156903">
    <property type="component" value="Unassembled WGS sequence"/>
</dbReference>
<comment type="caution">
    <text evidence="17">The sequence shown here is derived from an EMBL/GenBank/DDBJ whole genome shotgun (WGS) entry which is preliminary data.</text>
</comment>
<keyword evidence="6 14" id="KW-0808">Transferase</keyword>
<feature type="transmembrane region" description="Helical" evidence="14">
    <location>
        <begin position="12"/>
        <end position="34"/>
    </location>
</feature>
<dbReference type="Gene3D" id="3.30.565.10">
    <property type="entry name" value="Histidine kinase-like ATPase, C-terminal domain"/>
    <property type="match status" value="1"/>
</dbReference>
<dbReference type="InterPro" id="IPR050428">
    <property type="entry name" value="TCS_sensor_his_kinase"/>
</dbReference>
<dbReference type="CDD" id="cd00075">
    <property type="entry name" value="HATPase"/>
    <property type="match status" value="1"/>
</dbReference>
<feature type="domain" description="HAMP" evidence="16">
    <location>
        <begin position="187"/>
        <end position="240"/>
    </location>
</feature>
<organism evidence="17 18">
    <name type="scientific">Hydrogenophaga electricum</name>
    <dbReference type="NCBI Taxonomy" id="1230953"/>
    <lineage>
        <taxon>Bacteria</taxon>
        <taxon>Pseudomonadati</taxon>
        <taxon>Pseudomonadota</taxon>
        <taxon>Betaproteobacteria</taxon>
        <taxon>Burkholderiales</taxon>
        <taxon>Comamonadaceae</taxon>
        <taxon>Hydrogenophaga</taxon>
    </lineage>
</organism>
<dbReference type="RefSeq" id="WP_066159733.1">
    <property type="nucleotide sequence ID" value="NZ_BSPB01000004.1"/>
</dbReference>
<feature type="transmembrane region" description="Helical" evidence="14">
    <location>
        <begin position="167"/>
        <end position="186"/>
    </location>
</feature>